<evidence type="ECO:0000313" key="2">
    <source>
        <dbReference type="EMBL" id="MDP1026003.1"/>
    </source>
</evidence>
<protein>
    <submittedName>
        <fullName evidence="2">Uncharacterized protein</fullName>
    </submittedName>
</protein>
<evidence type="ECO:0000313" key="3">
    <source>
        <dbReference type="Proteomes" id="UP001230685"/>
    </source>
</evidence>
<dbReference type="Proteomes" id="UP001230685">
    <property type="component" value="Unassembled WGS sequence"/>
</dbReference>
<gene>
    <name evidence="2" type="ORF">Q5H91_02160</name>
</gene>
<feature type="transmembrane region" description="Helical" evidence="1">
    <location>
        <begin position="34"/>
        <end position="53"/>
    </location>
</feature>
<reference evidence="2 3" key="1">
    <citation type="submission" date="2023-07" db="EMBL/GenBank/DDBJ databases">
        <authorList>
            <person name="Kim M.K."/>
        </authorList>
    </citation>
    <scope>NUCLEOTIDE SEQUENCE [LARGE SCALE GENOMIC DNA]</scope>
    <source>
        <strain evidence="2 3">KR1UV-12</strain>
    </source>
</reference>
<name>A0ABT9EHB2_9SPHN</name>
<keyword evidence="1" id="KW-0812">Transmembrane</keyword>
<organism evidence="2 3">
    <name type="scientific">Sphingomonas aurea</name>
    <dbReference type="NCBI Taxonomy" id="3063994"/>
    <lineage>
        <taxon>Bacteria</taxon>
        <taxon>Pseudomonadati</taxon>
        <taxon>Pseudomonadota</taxon>
        <taxon>Alphaproteobacteria</taxon>
        <taxon>Sphingomonadales</taxon>
        <taxon>Sphingomonadaceae</taxon>
        <taxon>Sphingomonas</taxon>
    </lineage>
</organism>
<comment type="caution">
    <text evidence="2">The sequence shown here is derived from an EMBL/GenBank/DDBJ whole genome shotgun (WGS) entry which is preliminary data.</text>
</comment>
<accession>A0ABT9EHB2</accession>
<proteinExistence type="predicted"/>
<keyword evidence="1" id="KW-0472">Membrane</keyword>
<sequence>MASIGQAAPAIAMLAAFACVGGGIALIRKGDQRFKGILMLVMAAVLVGNVLVWTM</sequence>
<dbReference type="RefSeq" id="WP_305171575.1">
    <property type="nucleotide sequence ID" value="NZ_JAUUDS010000001.1"/>
</dbReference>
<evidence type="ECO:0000256" key="1">
    <source>
        <dbReference type="SAM" id="Phobius"/>
    </source>
</evidence>
<keyword evidence="3" id="KW-1185">Reference proteome</keyword>
<keyword evidence="1" id="KW-1133">Transmembrane helix</keyword>
<dbReference type="EMBL" id="JAUUDS010000001">
    <property type="protein sequence ID" value="MDP1026003.1"/>
    <property type="molecule type" value="Genomic_DNA"/>
</dbReference>
<feature type="transmembrane region" description="Helical" evidence="1">
    <location>
        <begin position="6"/>
        <end position="27"/>
    </location>
</feature>